<sequence>MRIAIIGMGTAGVSLLKELVKYDEFDQMKVDVYDNPKNMGQGIPFQNDSDQLLINLPAKQMSLNLKNEREFYEWYQQQSIFKFSNPEYLPRFIFGHYMKDYLETYHKQYKNIQMIKKEVLEVFIDADIGETNIKYVVCTSEKPDCQQQYDIVFLTVGTLSYHDPYQLKGTPGYIQTPYPTYDTLNEVDSTDRIAIIGTGLASLDVIRFVTAHHPNLPISVTSRKGHLPSVRGDMPEIQFKYVTPENFNKIKKENLGNVPLEDALTLFRKDCTYYDIPVEKLVHRRKGDPIADLTYDLEHKEILGKFQSILELAKENLNWIWNSFSRDDQKTFLRNYQSILKENSNPMPPRTARLIINHIQNGQIEIKKGLEDVKHDGQHFWFKYEDDFKAIDKFDVVINATGSKSHLSELDNDDQLILNLENRQVVQAHPLGGIQIIPETNQIISPRYGTLKNMFALGQLTNGINQSRNGVTMIVKQAVSVVENLLNRDQNKC</sequence>
<organism evidence="1 2">
    <name type="scientific">Staphylococcus nepalensis</name>
    <dbReference type="NCBI Taxonomy" id="214473"/>
    <lineage>
        <taxon>Bacteria</taxon>
        <taxon>Bacillati</taxon>
        <taxon>Bacillota</taxon>
        <taxon>Bacilli</taxon>
        <taxon>Bacillales</taxon>
        <taxon>Staphylococcaceae</taxon>
        <taxon>Staphylococcus</taxon>
    </lineage>
</organism>
<gene>
    <name evidence="1" type="ORF">NCTC13834_01149</name>
</gene>
<evidence type="ECO:0000313" key="1">
    <source>
        <dbReference type="EMBL" id="SUM54805.1"/>
    </source>
</evidence>
<accession>A0A291JJ62</accession>
<dbReference type="InterPro" id="IPR038732">
    <property type="entry name" value="HpyO/CreE_NAD-binding"/>
</dbReference>
<reference evidence="1 2" key="1">
    <citation type="submission" date="2018-06" db="EMBL/GenBank/DDBJ databases">
        <authorList>
            <consortium name="Pathogen Informatics"/>
            <person name="Doyle S."/>
        </authorList>
    </citation>
    <scope>NUCLEOTIDE SEQUENCE [LARGE SCALE GENOMIC DNA]</scope>
    <source>
        <strain evidence="1 2">NCTC13834</strain>
    </source>
</reference>
<dbReference type="Pfam" id="PF13454">
    <property type="entry name" value="NAD_binding_9"/>
    <property type="match status" value="1"/>
</dbReference>
<protein>
    <submittedName>
        <fullName evidence="1">Pyridine nucleotide-disulfide oxidoreductase family protein</fullName>
    </submittedName>
</protein>
<dbReference type="PANTHER" id="PTHR40254">
    <property type="entry name" value="BLR0577 PROTEIN"/>
    <property type="match status" value="1"/>
</dbReference>
<dbReference type="EMBL" id="UHDS01000001">
    <property type="protein sequence ID" value="SUM54805.1"/>
    <property type="molecule type" value="Genomic_DNA"/>
</dbReference>
<dbReference type="KEGG" id="snl:BJD96_05535"/>
<dbReference type="SUPFAM" id="SSF51905">
    <property type="entry name" value="FAD/NAD(P)-binding domain"/>
    <property type="match status" value="2"/>
</dbReference>
<dbReference type="Gene3D" id="3.50.50.60">
    <property type="entry name" value="FAD/NAD(P)-binding domain"/>
    <property type="match status" value="1"/>
</dbReference>
<evidence type="ECO:0000313" key="2">
    <source>
        <dbReference type="Proteomes" id="UP000254412"/>
    </source>
</evidence>
<dbReference type="RefSeq" id="WP_096809078.1">
    <property type="nucleotide sequence ID" value="NZ_BMCF01000002.1"/>
</dbReference>
<name>A0A291JJ62_9STAP</name>
<dbReference type="PANTHER" id="PTHR40254:SF1">
    <property type="entry name" value="BLR0577 PROTEIN"/>
    <property type="match status" value="1"/>
</dbReference>
<dbReference type="Proteomes" id="UP000254412">
    <property type="component" value="Unassembled WGS sequence"/>
</dbReference>
<dbReference type="AlphaFoldDB" id="A0A291JJ62"/>
<proteinExistence type="predicted"/>
<dbReference type="GeneID" id="66776552"/>
<dbReference type="InterPro" id="IPR036188">
    <property type="entry name" value="FAD/NAD-bd_sf"/>
</dbReference>
<dbReference type="InterPro" id="IPR052189">
    <property type="entry name" value="L-asp_N-monooxygenase_NS-form"/>
</dbReference>